<organism evidence="2 3">
    <name type="scientific">Arenibacter aquaticus</name>
    <dbReference type="NCBI Taxonomy" id="2489054"/>
    <lineage>
        <taxon>Bacteria</taxon>
        <taxon>Pseudomonadati</taxon>
        <taxon>Bacteroidota</taxon>
        <taxon>Flavobacteriia</taxon>
        <taxon>Flavobacteriales</taxon>
        <taxon>Flavobacteriaceae</taxon>
        <taxon>Arenibacter</taxon>
    </lineage>
</organism>
<evidence type="ECO:0000313" key="2">
    <source>
        <dbReference type="EMBL" id="RTE53733.1"/>
    </source>
</evidence>
<accession>A0A430K3R6</accession>
<sequence>MKKLFAILIFFSTSVAKADFVPIDFISLIHRADKIAYGEIICVDENVFELMVGRSLTSKDKVIIINRFEDWTCAVRWSDYFVGQKIMVFLSNDKDGLHPIGSGNEGELPILENKVYPSLMSWHFDYGAIKKIKPLPEYKKFDSELYTGIELELDFLWEYVKTIRECFKSELTDFSRVKSAEWTCSPEKAEKLKNSNKLYAQTFKRLIKDANRVDGSAPK</sequence>
<dbReference type="AlphaFoldDB" id="A0A430K3R6"/>
<name>A0A430K3R6_9FLAO</name>
<protein>
    <submittedName>
        <fullName evidence="2">Uncharacterized protein</fullName>
    </submittedName>
</protein>
<feature type="signal peptide" evidence="1">
    <location>
        <begin position="1"/>
        <end position="18"/>
    </location>
</feature>
<reference evidence="2 3" key="1">
    <citation type="submission" date="2018-11" db="EMBL/GenBank/DDBJ databases">
        <title>Arenibacter aquaticus sp.nov., a marine bacterium isolated from surface seawater in the South China Sea.</title>
        <authorList>
            <person name="Guo J."/>
            <person name="Sun J."/>
        </authorList>
    </citation>
    <scope>NUCLEOTIDE SEQUENCE [LARGE SCALE GENOMIC DNA]</scope>
    <source>
        <strain evidence="2 3">GUO666</strain>
    </source>
</reference>
<gene>
    <name evidence="2" type="ORF">EHW67_07275</name>
</gene>
<dbReference type="OrthoDB" id="647779at2"/>
<dbReference type="EMBL" id="RQPJ01000003">
    <property type="protein sequence ID" value="RTE53733.1"/>
    <property type="molecule type" value="Genomic_DNA"/>
</dbReference>
<evidence type="ECO:0000313" key="3">
    <source>
        <dbReference type="Proteomes" id="UP000267585"/>
    </source>
</evidence>
<keyword evidence="1" id="KW-0732">Signal</keyword>
<comment type="caution">
    <text evidence="2">The sequence shown here is derived from an EMBL/GenBank/DDBJ whole genome shotgun (WGS) entry which is preliminary data.</text>
</comment>
<dbReference type="RefSeq" id="WP_126161721.1">
    <property type="nucleotide sequence ID" value="NZ_RQPJ01000003.1"/>
</dbReference>
<keyword evidence="3" id="KW-1185">Reference proteome</keyword>
<proteinExistence type="predicted"/>
<feature type="chain" id="PRO_5019538965" evidence="1">
    <location>
        <begin position="19"/>
        <end position="219"/>
    </location>
</feature>
<dbReference type="Proteomes" id="UP000267585">
    <property type="component" value="Unassembled WGS sequence"/>
</dbReference>
<evidence type="ECO:0000256" key="1">
    <source>
        <dbReference type="SAM" id="SignalP"/>
    </source>
</evidence>